<dbReference type="RefSeq" id="WP_184031201.1">
    <property type="nucleotide sequence ID" value="NZ_JACHFN010000015.1"/>
</dbReference>
<keyword evidence="2 6" id="KW-0238">DNA-binding</keyword>
<reference evidence="6 7" key="1">
    <citation type="submission" date="2020-08" db="EMBL/GenBank/DDBJ databases">
        <title>Genomic Encyclopedia of Type Strains, Phase IV (KMG-IV): sequencing the most valuable type-strain genomes for metagenomic binning, comparative biology and taxonomic classification.</title>
        <authorList>
            <person name="Goeker M."/>
        </authorList>
    </citation>
    <scope>NUCLEOTIDE SEQUENCE [LARGE SCALE GENOMIC DNA]</scope>
    <source>
        <strain evidence="6 7">DSM 101791</strain>
    </source>
</reference>
<dbReference type="PANTHER" id="PTHR30146">
    <property type="entry name" value="LACI-RELATED TRANSCRIPTIONAL REPRESSOR"/>
    <property type="match status" value="1"/>
</dbReference>
<keyword evidence="3" id="KW-0804">Transcription</keyword>
<feature type="compositionally biased region" description="Low complexity" evidence="4">
    <location>
        <begin position="340"/>
        <end position="352"/>
    </location>
</feature>
<name>A0A7W8GIC2_9DEIO</name>
<dbReference type="InterPro" id="IPR028082">
    <property type="entry name" value="Peripla_BP_I"/>
</dbReference>
<dbReference type="AlphaFoldDB" id="A0A7W8GIC2"/>
<evidence type="ECO:0000313" key="7">
    <source>
        <dbReference type="Proteomes" id="UP000525389"/>
    </source>
</evidence>
<feature type="domain" description="HTH lacI-type" evidence="5">
    <location>
        <begin position="11"/>
        <end position="66"/>
    </location>
</feature>
<keyword evidence="1" id="KW-0805">Transcription regulation</keyword>
<dbReference type="InterPro" id="IPR000843">
    <property type="entry name" value="HTH_LacI"/>
</dbReference>
<sequence>MSPARPVVRRVTSRDVAARLGVSAATVSNAYNRPDQLSPELRDRVLAAARELGYSGPDPLARSLRRGRSGVVGVVYGSPLEFAFADPAASLFLGGVARAVQQEGLNLLLLPHLPGTGALSPAGAASVDGLILYATPPDSPALATARARGLPTVLVDQAPQQDLCRIGIKDGAGAEAAARHLLELGHRDLGVLALPLGTSAAPHAHIRARLDGYRRALRGSSARLQVTRSLGTSPGAGKRLARELLAAHPGVTALLCMSDVLAQGALQVLAGAGRGVPGQLSVVGYDDIPSSAALDLTTVQQPTAEKGLEAGRAILALLRGERPPSVTLPTQLVVRGSSGPAPAARAPHAPRV</sequence>
<dbReference type="SUPFAM" id="SSF53822">
    <property type="entry name" value="Periplasmic binding protein-like I"/>
    <property type="match status" value="1"/>
</dbReference>
<keyword evidence="7" id="KW-1185">Reference proteome</keyword>
<protein>
    <submittedName>
        <fullName evidence="6">DNA-binding LacI/PurR family transcriptional regulator</fullName>
    </submittedName>
</protein>
<proteinExistence type="predicted"/>
<dbReference type="Pfam" id="PF13377">
    <property type="entry name" value="Peripla_BP_3"/>
    <property type="match status" value="1"/>
</dbReference>
<evidence type="ECO:0000259" key="5">
    <source>
        <dbReference type="PROSITE" id="PS50932"/>
    </source>
</evidence>
<dbReference type="SMART" id="SM00354">
    <property type="entry name" value="HTH_LACI"/>
    <property type="match status" value="1"/>
</dbReference>
<dbReference type="PROSITE" id="PS50932">
    <property type="entry name" value="HTH_LACI_2"/>
    <property type="match status" value="1"/>
</dbReference>
<accession>A0A7W8GIC2</accession>
<evidence type="ECO:0000256" key="1">
    <source>
        <dbReference type="ARBA" id="ARBA00023015"/>
    </source>
</evidence>
<feature type="region of interest" description="Disordered" evidence="4">
    <location>
        <begin position="332"/>
        <end position="352"/>
    </location>
</feature>
<comment type="caution">
    <text evidence="6">The sequence shown here is derived from an EMBL/GenBank/DDBJ whole genome shotgun (WGS) entry which is preliminary data.</text>
</comment>
<gene>
    <name evidence="6" type="ORF">HNQ09_003157</name>
</gene>
<evidence type="ECO:0000313" key="6">
    <source>
        <dbReference type="EMBL" id="MBB5235696.1"/>
    </source>
</evidence>
<dbReference type="InterPro" id="IPR046335">
    <property type="entry name" value="LacI/GalR-like_sensor"/>
</dbReference>
<dbReference type="CDD" id="cd01392">
    <property type="entry name" value="HTH_LacI"/>
    <property type="match status" value="1"/>
</dbReference>
<dbReference type="GO" id="GO:0000976">
    <property type="term" value="F:transcription cis-regulatory region binding"/>
    <property type="evidence" value="ECO:0007669"/>
    <property type="project" value="TreeGrafter"/>
</dbReference>
<dbReference type="EMBL" id="JACHFN010000015">
    <property type="protein sequence ID" value="MBB5235696.1"/>
    <property type="molecule type" value="Genomic_DNA"/>
</dbReference>
<evidence type="ECO:0000256" key="2">
    <source>
        <dbReference type="ARBA" id="ARBA00023125"/>
    </source>
</evidence>
<dbReference type="InterPro" id="IPR010982">
    <property type="entry name" value="Lambda_DNA-bd_dom_sf"/>
</dbReference>
<dbReference type="PANTHER" id="PTHR30146:SF138">
    <property type="entry name" value="TRANSCRIPTIONAL REGULATORY PROTEIN"/>
    <property type="match status" value="1"/>
</dbReference>
<dbReference type="Gene3D" id="1.10.260.40">
    <property type="entry name" value="lambda repressor-like DNA-binding domains"/>
    <property type="match status" value="1"/>
</dbReference>
<dbReference type="Pfam" id="PF00356">
    <property type="entry name" value="LacI"/>
    <property type="match status" value="1"/>
</dbReference>
<dbReference type="GO" id="GO:0003700">
    <property type="term" value="F:DNA-binding transcription factor activity"/>
    <property type="evidence" value="ECO:0007669"/>
    <property type="project" value="TreeGrafter"/>
</dbReference>
<dbReference type="Proteomes" id="UP000525389">
    <property type="component" value="Unassembled WGS sequence"/>
</dbReference>
<dbReference type="CDD" id="cd06279">
    <property type="entry name" value="PBP1_LacI-like"/>
    <property type="match status" value="1"/>
</dbReference>
<dbReference type="Gene3D" id="3.40.50.2300">
    <property type="match status" value="2"/>
</dbReference>
<dbReference type="SUPFAM" id="SSF47413">
    <property type="entry name" value="lambda repressor-like DNA-binding domains"/>
    <property type="match status" value="1"/>
</dbReference>
<organism evidence="6 7">
    <name type="scientific">Deinococcus budaensis</name>
    <dbReference type="NCBI Taxonomy" id="1665626"/>
    <lineage>
        <taxon>Bacteria</taxon>
        <taxon>Thermotogati</taxon>
        <taxon>Deinococcota</taxon>
        <taxon>Deinococci</taxon>
        <taxon>Deinococcales</taxon>
        <taxon>Deinococcaceae</taxon>
        <taxon>Deinococcus</taxon>
    </lineage>
</organism>
<evidence type="ECO:0000256" key="3">
    <source>
        <dbReference type="ARBA" id="ARBA00023163"/>
    </source>
</evidence>
<evidence type="ECO:0000256" key="4">
    <source>
        <dbReference type="SAM" id="MobiDB-lite"/>
    </source>
</evidence>